<dbReference type="AlphaFoldDB" id="A0A2B7Y6I8"/>
<dbReference type="PRINTS" id="PR00081">
    <property type="entry name" value="GDHRDH"/>
</dbReference>
<keyword evidence="2" id="KW-1185">Reference proteome</keyword>
<name>A0A2B7Y6I8_POLH7</name>
<comment type="caution">
    <text evidence="1">The sequence shown here is derived from an EMBL/GenBank/DDBJ whole genome shotgun (WGS) entry which is preliminary data.</text>
</comment>
<dbReference type="PANTHER" id="PTHR43431">
    <property type="entry name" value="OXIDOREDUCTASE, SHORT CHAIN DEHYDROGENASE/REDUCTASE FAMILY (AFU_ORTHOLOGUE AFUA_5G14000)"/>
    <property type="match status" value="1"/>
</dbReference>
<evidence type="ECO:0000313" key="2">
    <source>
        <dbReference type="Proteomes" id="UP000224634"/>
    </source>
</evidence>
<evidence type="ECO:0008006" key="3">
    <source>
        <dbReference type="Google" id="ProtNLM"/>
    </source>
</evidence>
<dbReference type="OrthoDB" id="5399006at2759"/>
<accession>A0A2B7Y6I8</accession>
<evidence type="ECO:0000313" key="1">
    <source>
        <dbReference type="EMBL" id="PGH16498.1"/>
    </source>
</evidence>
<dbReference type="STRING" id="1447883.A0A2B7Y6I8"/>
<reference evidence="1 2" key="1">
    <citation type="submission" date="2017-10" db="EMBL/GenBank/DDBJ databases">
        <title>Comparative genomics in systemic dimorphic fungi from Ajellomycetaceae.</title>
        <authorList>
            <person name="Munoz J.F."/>
            <person name="Mcewen J.G."/>
            <person name="Clay O.K."/>
            <person name="Cuomo C.A."/>
        </authorList>
    </citation>
    <scope>NUCLEOTIDE SEQUENCE [LARGE SCALE GENOMIC DNA]</scope>
    <source>
        <strain evidence="1 2">UAMH7299</strain>
    </source>
</reference>
<dbReference type="Pfam" id="PF00106">
    <property type="entry name" value="adh_short"/>
    <property type="match status" value="1"/>
</dbReference>
<gene>
    <name evidence="1" type="ORF">AJ80_05183</name>
</gene>
<proteinExistence type="predicted"/>
<dbReference type="Proteomes" id="UP000224634">
    <property type="component" value="Unassembled WGS sequence"/>
</dbReference>
<dbReference type="EMBL" id="PDNA01000073">
    <property type="protein sequence ID" value="PGH16498.1"/>
    <property type="molecule type" value="Genomic_DNA"/>
</dbReference>
<organism evidence="1 2">
    <name type="scientific">Polytolypa hystricis (strain UAMH7299)</name>
    <dbReference type="NCBI Taxonomy" id="1447883"/>
    <lineage>
        <taxon>Eukaryota</taxon>
        <taxon>Fungi</taxon>
        <taxon>Dikarya</taxon>
        <taxon>Ascomycota</taxon>
        <taxon>Pezizomycotina</taxon>
        <taxon>Eurotiomycetes</taxon>
        <taxon>Eurotiomycetidae</taxon>
        <taxon>Onygenales</taxon>
        <taxon>Onygenales incertae sedis</taxon>
        <taxon>Polytolypa</taxon>
    </lineage>
</organism>
<dbReference type="PANTHER" id="PTHR43431:SF7">
    <property type="entry name" value="OXIDOREDUCTASE, SHORT CHAIN DEHYDROGENASE_REDUCTASE FAMILY (AFU_ORTHOLOGUE AFUA_5G14000)"/>
    <property type="match status" value="1"/>
</dbReference>
<dbReference type="InterPro" id="IPR036291">
    <property type="entry name" value="NAD(P)-bd_dom_sf"/>
</dbReference>
<protein>
    <recommendedName>
        <fullName evidence="3">7-alpha-hydroxysteroid dehydrogenase</fullName>
    </recommendedName>
</protein>
<sequence>MAAKAIAIIAGVGAGTGASIARKFAQNYSVALLARNPSNYEPIVKEIETRGGKAIGISTDVTNAHSVRDAFEQIAKAFPGSSLAAAVYNVGGGFARVPFLELSEEQFTAGYESTALGGFLFSQAALPWLITAEGKTEHPPTLIFSGMSSPNSPLVLTITKPLRGEIGATASVRGSANFSSLATGKFALRALSQSLAREFGPQGIHVGHVILDGVIDIERTKHWQFDAPDAKIRPESVSYPAQARREHSPVVIFGFANCSGD</sequence>
<dbReference type="InterPro" id="IPR002347">
    <property type="entry name" value="SDR_fam"/>
</dbReference>
<dbReference type="Gene3D" id="3.40.50.720">
    <property type="entry name" value="NAD(P)-binding Rossmann-like Domain"/>
    <property type="match status" value="1"/>
</dbReference>
<dbReference type="SUPFAM" id="SSF51735">
    <property type="entry name" value="NAD(P)-binding Rossmann-fold domains"/>
    <property type="match status" value="1"/>
</dbReference>